<protein>
    <submittedName>
        <fullName evidence="1">Nitrate reductase associated protein</fullName>
    </submittedName>
</protein>
<dbReference type="Pfam" id="PF09655">
    <property type="entry name" value="Nitr_red_assoc"/>
    <property type="match status" value="1"/>
</dbReference>
<organism evidence="1 2">
    <name type="scientific">Floridaenema fluviatile BLCC-F154</name>
    <dbReference type="NCBI Taxonomy" id="3153640"/>
    <lineage>
        <taxon>Bacteria</taxon>
        <taxon>Bacillati</taxon>
        <taxon>Cyanobacteriota</taxon>
        <taxon>Cyanophyceae</taxon>
        <taxon>Oscillatoriophycideae</taxon>
        <taxon>Aerosakkonematales</taxon>
        <taxon>Aerosakkonemataceae</taxon>
        <taxon>Floridanema</taxon>
        <taxon>Floridanema fluviatile</taxon>
    </lineage>
</organism>
<evidence type="ECO:0000313" key="1">
    <source>
        <dbReference type="EMBL" id="MFB2937416.1"/>
    </source>
</evidence>
<comment type="caution">
    <text evidence="1">The sequence shown here is derived from an EMBL/GenBank/DDBJ whole genome shotgun (WGS) entry which is preliminary data.</text>
</comment>
<dbReference type="InterPro" id="IPR013481">
    <property type="entry name" value="NarM"/>
</dbReference>
<proteinExistence type="predicted"/>
<accession>A0ABV4YF06</accession>
<name>A0ABV4YF06_9CYAN</name>
<dbReference type="EMBL" id="JBHFNS010000073">
    <property type="protein sequence ID" value="MFB2937416.1"/>
    <property type="molecule type" value="Genomic_DNA"/>
</dbReference>
<keyword evidence="2" id="KW-1185">Reference proteome</keyword>
<reference evidence="1 2" key="1">
    <citation type="submission" date="2024-09" db="EMBL/GenBank/DDBJ databases">
        <title>Floridaenema gen nov. (Aerosakkonemataceae, Aerosakkonematales ord. nov., Cyanobacteria) from benthic tropical and subtropical fresh waters, with the description of four new species.</title>
        <authorList>
            <person name="Moretto J.A."/>
            <person name="Berthold D.E."/>
            <person name="Lefler F.W."/>
            <person name="Huang I.-S."/>
            <person name="Laughinghouse H. IV."/>
        </authorList>
    </citation>
    <scope>NUCLEOTIDE SEQUENCE [LARGE SCALE GENOMIC DNA]</scope>
    <source>
        <strain evidence="1 2">BLCC-F154</strain>
    </source>
</reference>
<dbReference type="NCBIfam" id="TIGR02664">
    <property type="entry name" value="nitr_red_assoc"/>
    <property type="match status" value="1"/>
</dbReference>
<sequence>MDTKFFQFESDFVNSLRCIPMVVRYKLDTCGVKLKLSHWNYFNLAEREALVDLPCSTPNEIKTYREFLQELVTKQTGSPASELPTEEHPAWMDDKIIPADVLGKAQEERVNITVEQWANLSPLQRFALIKLSRPSHENNNFLPAIREFELA</sequence>
<evidence type="ECO:0000313" key="2">
    <source>
        <dbReference type="Proteomes" id="UP001576776"/>
    </source>
</evidence>
<gene>
    <name evidence="1" type="ORF">ACE1B6_19385</name>
</gene>
<dbReference type="RefSeq" id="WP_413258900.1">
    <property type="nucleotide sequence ID" value="NZ_JBHFNS010000073.1"/>
</dbReference>
<dbReference type="Proteomes" id="UP001576776">
    <property type="component" value="Unassembled WGS sequence"/>
</dbReference>